<feature type="signal peptide" evidence="1">
    <location>
        <begin position="1"/>
        <end position="24"/>
    </location>
</feature>
<evidence type="ECO:0000256" key="1">
    <source>
        <dbReference type="SAM" id="SignalP"/>
    </source>
</evidence>
<feature type="chain" id="PRO_5018167277" description="Lipoprotein" evidence="1">
    <location>
        <begin position="25"/>
        <end position="141"/>
    </location>
</feature>
<dbReference type="AlphaFoldDB" id="A0A3M5VYR0"/>
<organism evidence="2 3">
    <name type="scientific">Pseudomonas syringae pv. avii</name>
    <dbReference type="NCBI Taxonomy" id="663959"/>
    <lineage>
        <taxon>Bacteria</taxon>
        <taxon>Pseudomonadati</taxon>
        <taxon>Pseudomonadota</taxon>
        <taxon>Gammaproteobacteria</taxon>
        <taxon>Pseudomonadales</taxon>
        <taxon>Pseudomonadaceae</taxon>
        <taxon>Pseudomonas</taxon>
        <taxon>Pseudomonas syringae</taxon>
    </lineage>
</organism>
<gene>
    <name evidence="2" type="ORF">ALP29_01724</name>
</gene>
<accession>A0A3M5VYR0</accession>
<comment type="caution">
    <text evidence="2">The sequence shown here is derived from an EMBL/GenBank/DDBJ whole genome shotgun (WGS) entry which is preliminary data.</text>
</comment>
<evidence type="ECO:0000313" key="2">
    <source>
        <dbReference type="EMBL" id="RMU62834.1"/>
    </source>
</evidence>
<keyword evidence="1" id="KW-0732">Signal</keyword>
<protein>
    <recommendedName>
        <fullName evidence="4">Lipoprotein</fullName>
    </recommendedName>
</protein>
<dbReference type="Proteomes" id="UP000280395">
    <property type="component" value="Unassembled WGS sequence"/>
</dbReference>
<name>A0A3M5VYR0_PSESX</name>
<evidence type="ECO:0000313" key="3">
    <source>
        <dbReference type="Proteomes" id="UP000280395"/>
    </source>
</evidence>
<proteinExistence type="predicted"/>
<evidence type="ECO:0008006" key="4">
    <source>
        <dbReference type="Google" id="ProtNLM"/>
    </source>
</evidence>
<sequence>MINMKYTGALALALALLQTGCVSFDTVPEMYARSQWKGRPAQDAINFFGPPQKMDRTADDQHVVMQWYRDTSYNSNEVVAQSAERQGNVMVHTNYWATVNNPNRCILSITVDQDRKVVGFEADEGELLLSSGCQSVKFGPP</sequence>
<reference evidence="2 3" key="1">
    <citation type="submission" date="2018-08" db="EMBL/GenBank/DDBJ databases">
        <title>Recombination of ecologically and evolutionarily significant loci maintains genetic cohesion in the Pseudomonas syringae species complex.</title>
        <authorList>
            <person name="Dillon M."/>
            <person name="Thakur S."/>
            <person name="Almeida R.N.D."/>
            <person name="Weir B.S."/>
            <person name="Guttman D.S."/>
        </authorList>
    </citation>
    <scope>NUCLEOTIDE SEQUENCE [LARGE SCALE GENOMIC DNA]</scope>
    <source>
        <strain evidence="2 3">ICMP 14479</strain>
    </source>
</reference>
<dbReference type="EMBL" id="RBUA01000321">
    <property type="protein sequence ID" value="RMU62834.1"/>
    <property type="molecule type" value="Genomic_DNA"/>
</dbReference>